<accession>A0A0S4JN51</accession>
<reference evidence="2" key="1">
    <citation type="submission" date="2015-09" db="EMBL/GenBank/DDBJ databases">
        <authorList>
            <consortium name="Pathogen Informatics"/>
        </authorList>
    </citation>
    <scope>NUCLEOTIDE SEQUENCE [LARGE SCALE GENOMIC DNA]</scope>
    <source>
        <strain evidence="2">Lake Konstanz</strain>
    </source>
</reference>
<gene>
    <name evidence="1" type="ORF">BSAL_02840</name>
</gene>
<organism evidence="1 2">
    <name type="scientific">Bodo saltans</name>
    <name type="common">Flagellated protozoan</name>
    <dbReference type="NCBI Taxonomy" id="75058"/>
    <lineage>
        <taxon>Eukaryota</taxon>
        <taxon>Discoba</taxon>
        <taxon>Euglenozoa</taxon>
        <taxon>Kinetoplastea</taxon>
        <taxon>Metakinetoplastina</taxon>
        <taxon>Eubodonida</taxon>
        <taxon>Bodonidae</taxon>
        <taxon>Bodo</taxon>
    </lineage>
</organism>
<evidence type="ECO:0000313" key="1">
    <source>
        <dbReference type="EMBL" id="CUG92909.1"/>
    </source>
</evidence>
<evidence type="ECO:0000313" key="2">
    <source>
        <dbReference type="Proteomes" id="UP000051952"/>
    </source>
</evidence>
<sequence length="73" mass="7822">MAQLHAEWDAWGARRTPSGVTLLIAAAPMAPSRDAIHNAIKILTTAGIPVMGVISKQWVLDSVQQGTRLPTSF</sequence>
<dbReference type="Proteomes" id="UP000051952">
    <property type="component" value="Unassembled WGS sequence"/>
</dbReference>
<dbReference type="AlphaFoldDB" id="A0A0S4JN51"/>
<dbReference type="VEuPathDB" id="TriTrypDB:BSAL_02840"/>
<dbReference type="EMBL" id="CYKH01002092">
    <property type="protein sequence ID" value="CUG92909.1"/>
    <property type="molecule type" value="Genomic_DNA"/>
</dbReference>
<name>A0A0S4JN51_BODSA</name>
<dbReference type="OrthoDB" id="5829767at2759"/>
<proteinExistence type="predicted"/>
<keyword evidence="2" id="KW-1185">Reference proteome</keyword>
<protein>
    <submittedName>
        <fullName evidence="1">Uncharacterized protein</fullName>
    </submittedName>
</protein>